<keyword evidence="3 8" id="KW-0812">Transmembrane</keyword>
<feature type="transmembrane region" description="Helical" evidence="8">
    <location>
        <begin position="48"/>
        <end position="65"/>
    </location>
</feature>
<keyword evidence="4 8" id="KW-1133">Transmembrane helix</keyword>
<evidence type="ECO:0000259" key="9">
    <source>
        <dbReference type="Pfam" id="PF00999"/>
    </source>
</evidence>
<evidence type="ECO:0000256" key="5">
    <source>
        <dbReference type="ARBA" id="ARBA00023065"/>
    </source>
</evidence>
<feature type="compositionally biased region" description="Polar residues" evidence="7">
    <location>
        <begin position="872"/>
        <end position="885"/>
    </location>
</feature>
<feature type="region of interest" description="Disordered" evidence="7">
    <location>
        <begin position="939"/>
        <end position="967"/>
    </location>
</feature>
<dbReference type="GO" id="GO:0016020">
    <property type="term" value="C:membrane"/>
    <property type="evidence" value="ECO:0007669"/>
    <property type="project" value="UniProtKB-SubCell"/>
</dbReference>
<proteinExistence type="predicted"/>
<organism evidence="10 11">
    <name type="scientific">Cladophialophora chaetospira</name>
    <dbReference type="NCBI Taxonomy" id="386627"/>
    <lineage>
        <taxon>Eukaryota</taxon>
        <taxon>Fungi</taxon>
        <taxon>Dikarya</taxon>
        <taxon>Ascomycota</taxon>
        <taxon>Pezizomycotina</taxon>
        <taxon>Eurotiomycetes</taxon>
        <taxon>Chaetothyriomycetidae</taxon>
        <taxon>Chaetothyriales</taxon>
        <taxon>Herpotrichiellaceae</taxon>
        <taxon>Cladophialophora</taxon>
    </lineage>
</organism>
<dbReference type="InterPro" id="IPR050794">
    <property type="entry name" value="CPA2_transporter"/>
</dbReference>
<feature type="region of interest" description="Disordered" evidence="7">
    <location>
        <begin position="872"/>
        <end position="894"/>
    </location>
</feature>
<feature type="transmembrane region" description="Helical" evidence="8">
    <location>
        <begin position="244"/>
        <end position="264"/>
    </location>
</feature>
<evidence type="ECO:0000256" key="7">
    <source>
        <dbReference type="SAM" id="MobiDB-lite"/>
    </source>
</evidence>
<dbReference type="Gene3D" id="1.20.1530.20">
    <property type="match status" value="1"/>
</dbReference>
<comment type="subcellular location">
    <subcellularLocation>
        <location evidence="1">Membrane</location>
        <topology evidence="1">Multi-pass membrane protein</topology>
    </subcellularLocation>
</comment>
<evidence type="ECO:0000313" key="10">
    <source>
        <dbReference type="EMBL" id="KAJ9616534.1"/>
    </source>
</evidence>
<evidence type="ECO:0000256" key="3">
    <source>
        <dbReference type="ARBA" id="ARBA00022692"/>
    </source>
</evidence>
<dbReference type="PANTHER" id="PTHR32468">
    <property type="entry name" value="CATION/H + ANTIPORTER"/>
    <property type="match status" value="1"/>
</dbReference>
<dbReference type="Proteomes" id="UP001172673">
    <property type="component" value="Unassembled WGS sequence"/>
</dbReference>
<evidence type="ECO:0000313" key="11">
    <source>
        <dbReference type="Proteomes" id="UP001172673"/>
    </source>
</evidence>
<comment type="caution">
    <text evidence="10">The sequence shown here is derived from an EMBL/GenBank/DDBJ whole genome shotgun (WGS) entry which is preliminary data.</text>
</comment>
<keyword evidence="6 8" id="KW-0472">Membrane</keyword>
<feature type="transmembrane region" description="Helical" evidence="8">
    <location>
        <begin position="142"/>
        <end position="165"/>
    </location>
</feature>
<feature type="transmembrane region" description="Helical" evidence="8">
    <location>
        <begin position="339"/>
        <end position="358"/>
    </location>
</feature>
<reference evidence="10" key="1">
    <citation type="submission" date="2022-10" db="EMBL/GenBank/DDBJ databases">
        <title>Culturing micro-colonial fungi from biological soil crusts in the Mojave desert and describing Neophaeococcomyces mojavensis, and introducing the new genera and species Taxawa tesnikishii.</title>
        <authorList>
            <person name="Kurbessoian T."/>
            <person name="Stajich J.E."/>
        </authorList>
    </citation>
    <scope>NUCLEOTIDE SEQUENCE</scope>
    <source>
        <strain evidence="10">TK_41</strain>
    </source>
</reference>
<keyword evidence="5" id="KW-0406">Ion transport</keyword>
<evidence type="ECO:0000256" key="2">
    <source>
        <dbReference type="ARBA" id="ARBA00022448"/>
    </source>
</evidence>
<feature type="transmembrane region" description="Helical" evidence="8">
    <location>
        <begin position="285"/>
        <end position="303"/>
    </location>
</feature>
<evidence type="ECO:0000256" key="1">
    <source>
        <dbReference type="ARBA" id="ARBA00004141"/>
    </source>
</evidence>
<feature type="transmembrane region" description="Helical" evidence="8">
    <location>
        <begin position="77"/>
        <end position="98"/>
    </location>
</feature>
<dbReference type="GO" id="GO:0015297">
    <property type="term" value="F:antiporter activity"/>
    <property type="evidence" value="ECO:0007669"/>
    <property type="project" value="InterPro"/>
</dbReference>
<keyword evidence="2" id="KW-0813">Transport</keyword>
<name>A0AA38XN66_9EURO</name>
<dbReference type="InterPro" id="IPR038770">
    <property type="entry name" value="Na+/solute_symporter_sf"/>
</dbReference>
<dbReference type="Pfam" id="PF00999">
    <property type="entry name" value="Na_H_Exchanger"/>
    <property type="match status" value="1"/>
</dbReference>
<dbReference type="EMBL" id="JAPDRK010000001">
    <property type="protein sequence ID" value="KAJ9616534.1"/>
    <property type="molecule type" value="Genomic_DNA"/>
</dbReference>
<evidence type="ECO:0000256" key="8">
    <source>
        <dbReference type="SAM" id="Phobius"/>
    </source>
</evidence>
<feature type="transmembrane region" description="Helical" evidence="8">
    <location>
        <begin position="428"/>
        <end position="450"/>
    </location>
</feature>
<gene>
    <name evidence="10" type="ORF">H2200_000253</name>
</gene>
<feature type="domain" description="Cation/H+ exchanger transmembrane" evidence="9">
    <location>
        <begin position="69"/>
        <end position="444"/>
    </location>
</feature>
<keyword evidence="11" id="KW-1185">Reference proteome</keyword>
<dbReference type="InterPro" id="IPR006153">
    <property type="entry name" value="Cation/H_exchanger_TM"/>
</dbReference>
<dbReference type="GO" id="GO:1902600">
    <property type="term" value="P:proton transmembrane transport"/>
    <property type="evidence" value="ECO:0007669"/>
    <property type="project" value="InterPro"/>
</dbReference>
<feature type="transmembrane region" description="Helical" evidence="8">
    <location>
        <begin position="397"/>
        <end position="416"/>
    </location>
</feature>
<feature type="transmembrane region" description="Helical" evidence="8">
    <location>
        <begin position="177"/>
        <end position="202"/>
    </location>
</feature>
<dbReference type="PANTHER" id="PTHR32468:SF0">
    <property type="entry name" value="K(+)_H(+) ANTIPORTER 1"/>
    <property type="match status" value="1"/>
</dbReference>
<accession>A0AA38XN66</accession>
<evidence type="ECO:0000256" key="4">
    <source>
        <dbReference type="ARBA" id="ARBA00022989"/>
    </source>
</evidence>
<feature type="transmembrane region" description="Helical" evidence="8">
    <location>
        <begin position="214"/>
        <end position="238"/>
    </location>
</feature>
<dbReference type="AlphaFoldDB" id="A0AA38XN66"/>
<sequence length="967" mass="104633">MATATITEFVTHTVNATAATSSAAHRATPQGGVFEHVNPSRFDPKNPIILFIIQAAIVIVMTRIIHWPLALIRQPRVIAEVLTGILLGPSVMGRIPGFSDHIFPPSSMPGFSLVANLGLVLFLFLVGLEVDLRFLASNWRIALSVGALGMALPFGLGCGIAWGLYRDFRTDPGLAHISFGVYMLFIGVAMAITAFPVLCRILTSLKLLGTPVGVIVLSAGVGNDVVGWILLALCVALVNSGAGLTALWILLVAVGYILFLVFAVKPLMMWFLRRTGSLSNGPTQTVVALTILLVLASAFFTGVIGIHPIFGAFIIGLLLPHEGGFAIKLTEKIEDLVSVLFLPLYFALSGLSTNLGLLNNGLTWGYVVGVCVIAFIGKITGGTLAARLNGLVWRESFTIGVLMSCKGLVELIVLNIGLQAKILSTRTFTIFVVMALVTTFATTPLTTLLYPPWYQRKLELWKQGKIDWDGNPLHRDEDTESNEADLLRKTDATKRILIYLRLDGLPSLFTMVSLFASNPEKGQIHEPKTALSAGPDSGRDEPVMKNAHALSSVATLRRPLQVHGLRLMELTERESSVMRVSEIEEFAGRDPVIKAFGTFGQSRDIAVGGQIAVVPDYSFSGTLLSRAHDLKSDFVLIPWSETGTMSEYPSLFDTRPGDPLANKPFSTLATEMFEKARSTCHVGVVFDKTVLCTPTGNASKPDSLVAERATRQLSRTLTGISVRDHTESTVHFRLADSGRYRLFALYQPGSEDDLFAVRLALQLAKNDMVDLKILNVRNGDSDYDNASIPDEDRKTAAQHKTHSLKTPTDYEFEVLRSTISTSESSDRITILDLDVSALEAVMSALSEPSSAETLLILGRGTVYIHHPGSHYSGQASGDHSLSNSGILPASSSSHSAREDSRALGLFSTQAVKIIRDRQIATSLLVVQAKRDVETQAAEGFGGFGAPPSPKDVKNLGLSKKLTQMSEE</sequence>
<feature type="transmembrane region" description="Helical" evidence="8">
    <location>
        <begin position="364"/>
        <end position="385"/>
    </location>
</feature>
<feature type="transmembrane region" description="Helical" evidence="8">
    <location>
        <begin position="110"/>
        <end position="130"/>
    </location>
</feature>
<evidence type="ECO:0000256" key="6">
    <source>
        <dbReference type="ARBA" id="ARBA00023136"/>
    </source>
</evidence>
<protein>
    <recommendedName>
        <fullName evidence="9">Cation/H+ exchanger transmembrane domain-containing protein</fullName>
    </recommendedName>
</protein>